<evidence type="ECO:0000313" key="2">
    <source>
        <dbReference type="Proteomes" id="UP000006743"/>
    </source>
</evidence>
<dbReference type="HOGENOM" id="CLU_3310599_0_0_6"/>
<accession>B8F6I7</accession>
<organism evidence="1 2">
    <name type="scientific">Glaesserella parasuis serovar 5 (strain SH0165)</name>
    <name type="common">Haemophilus parasuis</name>
    <dbReference type="NCBI Taxonomy" id="557723"/>
    <lineage>
        <taxon>Bacteria</taxon>
        <taxon>Pseudomonadati</taxon>
        <taxon>Pseudomonadota</taxon>
        <taxon>Gammaproteobacteria</taxon>
        <taxon>Pasteurellales</taxon>
        <taxon>Pasteurellaceae</taxon>
        <taxon>Glaesserella</taxon>
    </lineage>
</organism>
<dbReference type="EMBL" id="CP001321">
    <property type="protein sequence ID" value="ACL32939.1"/>
    <property type="molecule type" value="Genomic_DNA"/>
</dbReference>
<proteinExistence type="predicted"/>
<evidence type="ECO:0000313" key="1">
    <source>
        <dbReference type="EMBL" id="ACL32939.1"/>
    </source>
</evidence>
<dbReference type="AlphaFoldDB" id="B8F6I7"/>
<keyword evidence="2" id="KW-1185">Reference proteome</keyword>
<sequence length="39" mass="4264">MIKLDITSAKIAELKVAHHIESCGKIKGANAKNFVKSLR</sequence>
<protein>
    <submittedName>
        <fullName evidence="1">Uncharacterized protein</fullName>
    </submittedName>
</protein>
<gene>
    <name evidence="1" type="ordered locus">HAPS_1359</name>
</gene>
<dbReference type="Proteomes" id="UP000006743">
    <property type="component" value="Chromosome"/>
</dbReference>
<dbReference type="KEGG" id="hap:HAPS_1359"/>
<reference evidence="1 2" key="1">
    <citation type="journal article" date="2009" name="J. Bacteriol.">
        <title>Complete genome sequence of Haemophilus parasuis SH0165.</title>
        <authorList>
            <person name="Yue M."/>
            <person name="Yang F."/>
            <person name="Yang J."/>
            <person name="Bei W."/>
            <person name="Cai X."/>
            <person name="Chen L."/>
            <person name="Dong J."/>
            <person name="Zhou R."/>
            <person name="Jin M."/>
            <person name="Jin Q."/>
            <person name="Chen H."/>
        </authorList>
    </citation>
    <scope>NUCLEOTIDE SEQUENCE [LARGE SCALE GENOMIC DNA]</scope>
    <source>
        <strain evidence="1 2">SH0165</strain>
    </source>
</reference>
<name>B8F6I7_GLAP5</name>